<feature type="non-terminal residue" evidence="2">
    <location>
        <position position="1"/>
    </location>
</feature>
<keyword evidence="3" id="KW-1185">Reference proteome</keyword>
<feature type="compositionally biased region" description="Low complexity" evidence="1">
    <location>
        <begin position="72"/>
        <end position="81"/>
    </location>
</feature>
<dbReference type="Proteomes" id="UP000324897">
    <property type="component" value="Unassembled WGS sequence"/>
</dbReference>
<organism evidence="2 3">
    <name type="scientific">Eragrostis curvula</name>
    <name type="common">weeping love grass</name>
    <dbReference type="NCBI Taxonomy" id="38414"/>
    <lineage>
        <taxon>Eukaryota</taxon>
        <taxon>Viridiplantae</taxon>
        <taxon>Streptophyta</taxon>
        <taxon>Embryophyta</taxon>
        <taxon>Tracheophyta</taxon>
        <taxon>Spermatophyta</taxon>
        <taxon>Magnoliopsida</taxon>
        <taxon>Liliopsida</taxon>
        <taxon>Poales</taxon>
        <taxon>Poaceae</taxon>
        <taxon>PACMAD clade</taxon>
        <taxon>Chloridoideae</taxon>
        <taxon>Eragrostideae</taxon>
        <taxon>Eragrostidinae</taxon>
        <taxon>Eragrostis</taxon>
    </lineage>
</organism>
<sequence length="196" mass="21184">MVLLQLYFRGRELLPSEAAADLKLLARAERSWVFHVRGEENFVFLLATTPDRSPATTTPDRSPATTTPPPRLATTAASSPSRPAAPLLGYFFHPSVNLPPPFPPKTDIMRRPAVFAPLDLYSPRLSLRLAPGAASGLSIRDVHLGLVLLLPTADDGPVTSLPRVLVVDPASRRRELLPPPPRTARAPADKGRQGGL</sequence>
<reference evidence="2 3" key="1">
    <citation type="journal article" date="2019" name="Sci. Rep.">
        <title>A high-quality genome of Eragrostis curvula grass provides insights into Poaceae evolution and supports new strategies to enhance forage quality.</title>
        <authorList>
            <person name="Carballo J."/>
            <person name="Santos B.A.C.M."/>
            <person name="Zappacosta D."/>
            <person name="Garbus I."/>
            <person name="Selva J.P."/>
            <person name="Gallo C.A."/>
            <person name="Diaz A."/>
            <person name="Albertini E."/>
            <person name="Caccamo M."/>
            <person name="Echenique V."/>
        </authorList>
    </citation>
    <scope>NUCLEOTIDE SEQUENCE [LARGE SCALE GENOMIC DNA]</scope>
    <source>
        <strain evidence="3">cv. Victoria</strain>
        <tissue evidence="2">Leaf</tissue>
    </source>
</reference>
<accession>A0A5J9SR81</accession>
<dbReference type="Gramene" id="TVU01448">
    <property type="protein sequence ID" value="TVU01448"/>
    <property type="gene ID" value="EJB05_53098"/>
</dbReference>
<evidence type="ECO:0000313" key="3">
    <source>
        <dbReference type="Proteomes" id="UP000324897"/>
    </source>
</evidence>
<proteinExistence type="predicted"/>
<comment type="caution">
    <text evidence="2">The sequence shown here is derived from an EMBL/GenBank/DDBJ whole genome shotgun (WGS) entry which is preliminary data.</text>
</comment>
<protein>
    <submittedName>
        <fullName evidence="2">Uncharacterized protein</fullName>
    </submittedName>
</protein>
<gene>
    <name evidence="2" type="ORF">EJB05_53098</name>
</gene>
<feature type="region of interest" description="Disordered" evidence="1">
    <location>
        <begin position="171"/>
        <end position="196"/>
    </location>
</feature>
<feature type="compositionally biased region" description="Basic and acidic residues" evidence="1">
    <location>
        <begin position="187"/>
        <end position="196"/>
    </location>
</feature>
<evidence type="ECO:0000313" key="2">
    <source>
        <dbReference type="EMBL" id="TVU01448.1"/>
    </source>
</evidence>
<dbReference type="EMBL" id="RWGY01000445">
    <property type="protein sequence ID" value="TVU01448.1"/>
    <property type="molecule type" value="Genomic_DNA"/>
</dbReference>
<feature type="region of interest" description="Disordered" evidence="1">
    <location>
        <begin position="50"/>
        <end position="81"/>
    </location>
</feature>
<dbReference type="AlphaFoldDB" id="A0A5J9SR81"/>
<feature type="compositionally biased region" description="Low complexity" evidence="1">
    <location>
        <begin position="52"/>
        <end position="65"/>
    </location>
</feature>
<evidence type="ECO:0000256" key="1">
    <source>
        <dbReference type="SAM" id="MobiDB-lite"/>
    </source>
</evidence>
<name>A0A5J9SR81_9POAL</name>